<accession>A0ABX4D011</accession>
<keyword evidence="3" id="KW-0804">Transcription</keyword>
<dbReference type="PROSITE" id="PS01124">
    <property type="entry name" value="HTH_ARAC_FAMILY_2"/>
    <property type="match status" value="1"/>
</dbReference>
<keyword evidence="2" id="KW-0238">DNA-binding</keyword>
<evidence type="ECO:0000256" key="1">
    <source>
        <dbReference type="ARBA" id="ARBA00023015"/>
    </source>
</evidence>
<keyword evidence="6" id="KW-1185">Reference proteome</keyword>
<dbReference type="Proteomes" id="UP000198381">
    <property type="component" value="Unassembled WGS sequence"/>
</dbReference>
<dbReference type="RefSeq" id="WP_089056116.1">
    <property type="nucleotide sequence ID" value="NZ_MUHD01000001.1"/>
</dbReference>
<protein>
    <recommendedName>
        <fullName evidence="4">HTH araC/xylS-type domain-containing protein</fullName>
    </recommendedName>
</protein>
<dbReference type="SMART" id="SM00342">
    <property type="entry name" value="HTH_ARAC"/>
    <property type="match status" value="1"/>
</dbReference>
<sequence>MKVIQHVYSLDTKWIDVVAEAMGGTVHGDFIKGDNETYTGTHFVLILEERISAMLIDTTYKEQVLVKYKNDLKRFVGLNFYMTNYNIDFIADDETSVVGKFDYNLAIMDSSLETDYVVNEGTRTYVICVFIDKTALKEYMDKMPKLRLVTKDIFNTKKNTIISMGRMSTESSILLNDFRKIPYDNFLFEFYFRGLVYNLIGDYLEQLLEKKIIISKVIGDDIKGIIASKALLLKIIEEIFPGIEFLAEQVHMSPSKYKKLFTKITGFSPGTFFSDSKLERAKELLETGQYTVSEVSDKLNYANISYFAKRFNSKYGVFPKEYQSLL</sequence>
<dbReference type="PANTHER" id="PTHR43280">
    <property type="entry name" value="ARAC-FAMILY TRANSCRIPTIONAL REGULATOR"/>
    <property type="match status" value="1"/>
</dbReference>
<dbReference type="EMBL" id="MUHD01000001">
    <property type="protein sequence ID" value="OXB11803.1"/>
    <property type="molecule type" value="Genomic_DNA"/>
</dbReference>
<reference evidence="5 6" key="1">
    <citation type="submission" date="2016-11" db="EMBL/GenBank/DDBJ databases">
        <title>Whole genomes of Flavobacteriaceae.</title>
        <authorList>
            <person name="Stine C."/>
            <person name="Li C."/>
            <person name="Tadesse D."/>
        </authorList>
    </citation>
    <scope>NUCLEOTIDE SEQUENCE [LARGE SCALE GENOMIC DNA]</scope>
    <source>
        <strain evidence="5 6">CCUG 60112</strain>
    </source>
</reference>
<dbReference type="Gene3D" id="1.10.10.60">
    <property type="entry name" value="Homeodomain-like"/>
    <property type="match status" value="2"/>
</dbReference>
<keyword evidence="1" id="KW-0805">Transcription regulation</keyword>
<dbReference type="PANTHER" id="PTHR43280:SF2">
    <property type="entry name" value="HTH-TYPE TRANSCRIPTIONAL REGULATOR EXSA"/>
    <property type="match status" value="1"/>
</dbReference>
<comment type="caution">
    <text evidence="5">The sequence shown here is derived from an EMBL/GenBank/DDBJ whole genome shotgun (WGS) entry which is preliminary data.</text>
</comment>
<gene>
    <name evidence="5" type="ORF">B0A81_00140</name>
</gene>
<dbReference type="Pfam" id="PF12833">
    <property type="entry name" value="HTH_18"/>
    <property type="match status" value="1"/>
</dbReference>
<evidence type="ECO:0000259" key="4">
    <source>
        <dbReference type="PROSITE" id="PS01124"/>
    </source>
</evidence>
<dbReference type="InterPro" id="IPR018060">
    <property type="entry name" value="HTH_AraC"/>
</dbReference>
<evidence type="ECO:0000256" key="2">
    <source>
        <dbReference type="ARBA" id="ARBA00023125"/>
    </source>
</evidence>
<proteinExistence type="predicted"/>
<evidence type="ECO:0000256" key="3">
    <source>
        <dbReference type="ARBA" id="ARBA00023163"/>
    </source>
</evidence>
<feature type="domain" description="HTH araC/xylS-type" evidence="4">
    <location>
        <begin position="243"/>
        <end position="325"/>
    </location>
</feature>
<evidence type="ECO:0000313" key="6">
    <source>
        <dbReference type="Proteomes" id="UP000198381"/>
    </source>
</evidence>
<organism evidence="5 6">
    <name type="scientific">Flavobacterium plurextorum</name>
    <dbReference type="NCBI Taxonomy" id="1114867"/>
    <lineage>
        <taxon>Bacteria</taxon>
        <taxon>Pseudomonadati</taxon>
        <taxon>Bacteroidota</taxon>
        <taxon>Flavobacteriia</taxon>
        <taxon>Flavobacteriales</taxon>
        <taxon>Flavobacteriaceae</taxon>
        <taxon>Flavobacterium</taxon>
    </lineage>
</organism>
<dbReference type="SUPFAM" id="SSF46689">
    <property type="entry name" value="Homeodomain-like"/>
    <property type="match status" value="1"/>
</dbReference>
<evidence type="ECO:0000313" key="5">
    <source>
        <dbReference type="EMBL" id="OXB11803.1"/>
    </source>
</evidence>
<name>A0ABX4D011_9FLAO</name>
<dbReference type="InterPro" id="IPR009057">
    <property type="entry name" value="Homeodomain-like_sf"/>
</dbReference>